<organism evidence="2 3">
    <name type="scientific">Pseudonocardia hierapolitana</name>
    <dbReference type="NCBI Taxonomy" id="1128676"/>
    <lineage>
        <taxon>Bacteria</taxon>
        <taxon>Bacillati</taxon>
        <taxon>Actinomycetota</taxon>
        <taxon>Actinomycetes</taxon>
        <taxon>Pseudonocardiales</taxon>
        <taxon>Pseudonocardiaceae</taxon>
        <taxon>Pseudonocardia</taxon>
    </lineage>
</organism>
<dbReference type="EMBL" id="VIWU01000001">
    <property type="protein sequence ID" value="TWF79412.1"/>
    <property type="molecule type" value="Genomic_DNA"/>
</dbReference>
<dbReference type="Proteomes" id="UP000321261">
    <property type="component" value="Unassembled WGS sequence"/>
</dbReference>
<comment type="caution">
    <text evidence="2">The sequence shown here is derived from an EMBL/GenBank/DDBJ whole genome shotgun (WGS) entry which is preliminary data.</text>
</comment>
<gene>
    <name evidence="2" type="ORF">FHX44_115345</name>
</gene>
<reference evidence="2 3" key="1">
    <citation type="submission" date="2019-06" db="EMBL/GenBank/DDBJ databases">
        <title>Sequencing the genomes of 1000 actinobacteria strains.</title>
        <authorList>
            <person name="Klenk H.-P."/>
        </authorList>
    </citation>
    <scope>NUCLEOTIDE SEQUENCE [LARGE SCALE GENOMIC DNA]</scope>
    <source>
        <strain evidence="2 3">DSM 45671</strain>
    </source>
</reference>
<evidence type="ECO:0000313" key="3">
    <source>
        <dbReference type="Proteomes" id="UP000321261"/>
    </source>
</evidence>
<name>A0A561SX21_9PSEU</name>
<evidence type="ECO:0000256" key="1">
    <source>
        <dbReference type="SAM" id="MobiDB-lite"/>
    </source>
</evidence>
<sequence length="163" mass="18054">MGHPVPVRRRSAPPPTSLSRYWNGYVGHCAGSVARFRRITYALPAGPARAWLGEIAQRLDVELDAVRRLAIVGDSIEPAWFRVREEPAKRIAQRLEAARSAFADAVSQAAEVAEQVALDPAHSDVRANLEVLSRQASQLALTPAPPDPEPEPARRRRKRRREG</sequence>
<accession>A0A561SX21</accession>
<feature type="region of interest" description="Disordered" evidence="1">
    <location>
        <begin position="137"/>
        <end position="163"/>
    </location>
</feature>
<evidence type="ECO:0000313" key="2">
    <source>
        <dbReference type="EMBL" id="TWF79412.1"/>
    </source>
</evidence>
<proteinExistence type="predicted"/>
<keyword evidence="3" id="KW-1185">Reference proteome</keyword>
<dbReference type="AlphaFoldDB" id="A0A561SX21"/>
<feature type="compositionally biased region" description="Basic residues" evidence="1">
    <location>
        <begin position="154"/>
        <end position="163"/>
    </location>
</feature>
<protein>
    <submittedName>
        <fullName evidence="2">Uncharacterized protein</fullName>
    </submittedName>
</protein>